<dbReference type="InterPro" id="IPR008854">
    <property type="entry name" value="TPMT"/>
</dbReference>
<dbReference type="InterPro" id="IPR029063">
    <property type="entry name" value="SAM-dependent_MTases_sf"/>
</dbReference>
<dbReference type="GO" id="GO:0032259">
    <property type="term" value="P:methylation"/>
    <property type="evidence" value="ECO:0007669"/>
    <property type="project" value="UniProtKB-KW"/>
</dbReference>
<keyword evidence="2 5" id="KW-0489">Methyltransferase</keyword>
<gene>
    <name evidence="5" type="ORF">ABE541_17365</name>
</gene>
<dbReference type="EMBL" id="JBDJNQ010000008">
    <property type="protein sequence ID" value="MEN5379036.1"/>
    <property type="molecule type" value="Genomic_DNA"/>
</dbReference>
<evidence type="ECO:0000256" key="4">
    <source>
        <dbReference type="ARBA" id="ARBA00022691"/>
    </source>
</evidence>
<dbReference type="RefSeq" id="WP_132770138.1">
    <property type="nucleotide sequence ID" value="NZ_JAOQNK010000001.1"/>
</dbReference>
<dbReference type="CDD" id="cd02440">
    <property type="entry name" value="AdoMet_MTases"/>
    <property type="match status" value="1"/>
</dbReference>
<sequence length="208" mass="23722">MNNKIKKQFPVKTVQPVLDQNYWNTKWQNNQTGWDIGYASPAITAYMAQYPNKNAAILIAGCGNAYEAVYLLENNFTDITLIDFAEEAVKGLIEKFAGYPAIKILCTDFFEHERQYDLLLEQTFFCAIAPERRADYVQKVLSLLKPQGRIVGLLFDKAFEAPGPPFGGDVVTYEKLFRPFFSIDKMEKCYNSISPRAGKEIFINFSKP</sequence>
<keyword evidence="6" id="KW-1185">Reference proteome</keyword>
<keyword evidence="4" id="KW-0949">S-adenosyl-L-methionine</keyword>
<dbReference type="PANTHER" id="PTHR32183:SF6">
    <property type="entry name" value="CYSTEINE SULFINATE DESULFINASE_CYSTEINE DESULFURASE AND RELATED ENZYMES"/>
    <property type="match status" value="1"/>
</dbReference>
<accession>A0ABV0BWH4</accession>
<reference evidence="5 6" key="1">
    <citation type="submission" date="2024-04" db="EMBL/GenBank/DDBJ databases">
        <title>WGS of bacteria from Torrens River.</title>
        <authorList>
            <person name="Wyrsch E.R."/>
            <person name="Drigo B."/>
        </authorList>
    </citation>
    <scope>NUCLEOTIDE SEQUENCE [LARGE SCALE GENOMIC DNA]</scope>
    <source>
        <strain evidence="5 6">TWI391</strain>
    </source>
</reference>
<evidence type="ECO:0000313" key="6">
    <source>
        <dbReference type="Proteomes" id="UP001409291"/>
    </source>
</evidence>
<evidence type="ECO:0000313" key="5">
    <source>
        <dbReference type="EMBL" id="MEN5379036.1"/>
    </source>
</evidence>
<protein>
    <submittedName>
        <fullName evidence="5">Methyltransferase</fullName>
    </submittedName>
</protein>
<name>A0ABV0BWH4_9SPHI</name>
<comment type="caution">
    <text evidence="5">The sequence shown here is derived from an EMBL/GenBank/DDBJ whole genome shotgun (WGS) entry which is preliminary data.</text>
</comment>
<keyword evidence="1" id="KW-0597">Phosphoprotein</keyword>
<keyword evidence="3" id="KW-0808">Transferase</keyword>
<dbReference type="Gene3D" id="3.40.50.150">
    <property type="entry name" value="Vaccinia Virus protein VP39"/>
    <property type="match status" value="1"/>
</dbReference>
<dbReference type="PANTHER" id="PTHR32183">
    <property type="match status" value="1"/>
</dbReference>
<evidence type="ECO:0000256" key="3">
    <source>
        <dbReference type="ARBA" id="ARBA00022679"/>
    </source>
</evidence>
<dbReference type="GO" id="GO:0008168">
    <property type="term" value="F:methyltransferase activity"/>
    <property type="evidence" value="ECO:0007669"/>
    <property type="project" value="UniProtKB-KW"/>
</dbReference>
<evidence type="ECO:0000256" key="1">
    <source>
        <dbReference type="ARBA" id="ARBA00022553"/>
    </source>
</evidence>
<organism evidence="5 6">
    <name type="scientific">Sphingobacterium kitahiroshimense</name>
    <dbReference type="NCBI Taxonomy" id="470446"/>
    <lineage>
        <taxon>Bacteria</taxon>
        <taxon>Pseudomonadati</taxon>
        <taxon>Bacteroidota</taxon>
        <taxon>Sphingobacteriia</taxon>
        <taxon>Sphingobacteriales</taxon>
        <taxon>Sphingobacteriaceae</taxon>
        <taxon>Sphingobacterium</taxon>
    </lineage>
</organism>
<dbReference type="Pfam" id="PF05724">
    <property type="entry name" value="TPMT"/>
    <property type="match status" value="1"/>
</dbReference>
<dbReference type="Proteomes" id="UP001409291">
    <property type="component" value="Unassembled WGS sequence"/>
</dbReference>
<evidence type="ECO:0000256" key="2">
    <source>
        <dbReference type="ARBA" id="ARBA00022603"/>
    </source>
</evidence>
<dbReference type="SUPFAM" id="SSF53335">
    <property type="entry name" value="S-adenosyl-L-methionine-dependent methyltransferases"/>
    <property type="match status" value="1"/>
</dbReference>
<dbReference type="PROSITE" id="PS51585">
    <property type="entry name" value="SAM_MT_TPMT"/>
    <property type="match status" value="1"/>
</dbReference>
<proteinExistence type="predicted"/>